<proteinExistence type="predicted"/>
<sequence>MALINSSVNIMIPVGYMYKEVCEKPDWLDRETIKDIYSVSGCVSEDFDDWVNEWKHNGYWLFDSPEIMESIAKEKGIDITKMKLFFYKASEQQWDEDELVWEDYKPEESFKTEVKSPKESKLEGFDVVSFFAGTICECSPLSCNHLAESIKTNEHCLFDTFQEAINLISSGKLKGCEPGPYRIFEVYSVLLT</sequence>
<dbReference type="RefSeq" id="WP_215822458.1">
    <property type="nucleotide sequence ID" value="NZ_JAGSOY010000175.1"/>
</dbReference>
<gene>
    <name evidence="1" type="ORF">KCG35_24395</name>
</gene>
<dbReference type="Proteomes" id="UP000690515">
    <property type="component" value="Unassembled WGS sequence"/>
</dbReference>
<reference evidence="1 2" key="1">
    <citation type="submission" date="2021-04" db="EMBL/GenBank/DDBJ databases">
        <authorList>
            <person name="Pira H."/>
            <person name="Risdian C."/>
            <person name="Wink J."/>
        </authorList>
    </citation>
    <scope>NUCLEOTIDE SEQUENCE [LARGE SCALE GENOMIC DNA]</scope>
    <source>
        <strain evidence="1 2">WH53</strain>
    </source>
</reference>
<keyword evidence="2" id="KW-1185">Reference proteome</keyword>
<dbReference type="EMBL" id="JAGSOY010000175">
    <property type="protein sequence ID" value="MBU2714191.1"/>
    <property type="molecule type" value="Genomic_DNA"/>
</dbReference>
<protein>
    <recommendedName>
        <fullName evidence="3">DUF4240 domain-containing protein</fullName>
    </recommendedName>
</protein>
<comment type="caution">
    <text evidence="1">The sequence shown here is derived from an EMBL/GenBank/DDBJ whole genome shotgun (WGS) entry which is preliminary data.</text>
</comment>
<name>A0ABS5ZJD1_9GAMM</name>
<evidence type="ECO:0000313" key="1">
    <source>
        <dbReference type="EMBL" id="MBU2714191.1"/>
    </source>
</evidence>
<accession>A0ABS5ZJD1</accession>
<evidence type="ECO:0008006" key="3">
    <source>
        <dbReference type="Google" id="ProtNLM"/>
    </source>
</evidence>
<evidence type="ECO:0000313" key="2">
    <source>
        <dbReference type="Proteomes" id="UP000690515"/>
    </source>
</evidence>
<organism evidence="1 2">
    <name type="scientific">Zooshikella harenae</name>
    <dbReference type="NCBI Taxonomy" id="2827238"/>
    <lineage>
        <taxon>Bacteria</taxon>
        <taxon>Pseudomonadati</taxon>
        <taxon>Pseudomonadota</taxon>
        <taxon>Gammaproteobacteria</taxon>
        <taxon>Oceanospirillales</taxon>
        <taxon>Zooshikellaceae</taxon>
        <taxon>Zooshikella</taxon>
    </lineage>
</organism>